<dbReference type="Gene3D" id="3.30.9.10">
    <property type="entry name" value="D-Amino Acid Oxidase, subunit A, domain 2"/>
    <property type="match status" value="1"/>
</dbReference>
<reference evidence="3 4" key="1">
    <citation type="submission" date="2016-10" db="EMBL/GenBank/DDBJ databases">
        <authorList>
            <person name="de Groot N.N."/>
        </authorList>
    </citation>
    <scope>NUCLEOTIDE SEQUENCE [LARGE SCALE GENOMIC DNA]</scope>
    <source>
        <strain evidence="3 4">DSM 26656</strain>
    </source>
</reference>
<dbReference type="InterPro" id="IPR036188">
    <property type="entry name" value="FAD/NAD-bd_sf"/>
</dbReference>
<dbReference type="OrthoDB" id="9805337at2"/>
<dbReference type="PANTHER" id="PTHR13847">
    <property type="entry name" value="SARCOSINE DEHYDROGENASE-RELATED"/>
    <property type="match status" value="1"/>
</dbReference>
<dbReference type="PROSITE" id="PS51257">
    <property type="entry name" value="PROKAR_LIPOPROTEIN"/>
    <property type="match status" value="1"/>
</dbReference>
<accession>A0A1H5ZGK1</accession>
<gene>
    <name evidence="3" type="ORF">SAMN04488115_104405</name>
</gene>
<dbReference type="GO" id="GO:0016491">
    <property type="term" value="F:oxidoreductase activity"/>
    <property type="evidence" value="ECO:0007669"/>
    <property type="project" value="UniProtKB-KW"/>
</dbReference>
<keyword evidence="1" id="KW-0560">Oxidoreductase</keyword>
<name>A0A1H5ZGK1_9HYPH</name>
<dbReference type="Pfam" id="PF01266">
    <property type="entry name" value="DAO"/>
    <property type="match status" value="1"/>
</dbReference>
<dbReference type="Gene3D" id="3.50.50.60">
    <property type="entry name" value="FAD/NAD(P)-binding domain"/>
    <property type="match status" value="2"/>
</dbReference>
<dbReference type="EMBL" id="FNUY01000004">
    <property type="protein sequence ID" value="SEG34875.1"/>
    <property type="molecule type" value="Genomic_DNA"/>
</dbReference>
<keyword evidence="4" id="KW-1185">Reference proteome</keyword>
<dbReference type="Proteomes" id="UP000236743">
    <property type="component" value="Unassembled WGS sequence"/>
</dbReference>
<sequence>MSRSVIVLGAGMVGVSCALSLQKRGLDVTLVDRREPGTETSYGNAGVLARSSIMPLNAPSLWRKLPSYLGNRSPALHLDPARLIAEPGWMLRFLWEARPSRLAARVAALESLMAHTVPLHRELMTQAGILHRLRETGTLKLWRSEAGFASAQAEHDFLREHHIESQVLDRQAISAVERDLKPIFPAGLLIPANASVDAPGPVTSAYADLFVNRGGRIEQAEIRSLTRAGSGWAATTDSSAFAADLIVVALGPWSGDLLRPLGLNPQLGVERGYHRHLRAIGSASLSRPVYDVDAAYFMAPMEQGYRVTSGVDLSARDAPDNHRQIDAVTASAREAFPLGDVVEAQPWRGARPTLPDSLPMIGEAPRNPGLWLAFGNQHIGFSTGPVTGEILAAMITGETPIADPKPFAPGRYIA</sequence>
<evidence type="ECO:0000313" key="3">
    <source>
        <dbReference type="EMBL" id="SEG34875.1"/>
    </source>
</evidence>
<dbReference type="RefSeq" id="WP_103872923.1">
    <property type="nucleotide sequence ID" value="NZ_FNUY01000004.1"/>
</dbReference>
<feature type="domain" description="FAD dependent oxidoreductase" evidence="2">
    <location>
        <begin position="5"/>
        <end position="394"/>
    </location>
</feature>
<dbReference type="InterPro" id="IPR006076">
    <property type="entry name" value="FAD-dep_OxRdtase"/>
</dbReference>
<dbReference type="SUPFAM" id="SSF51905">
    <property type="entry name" value="FAD/NAD(P)-binding domain"/>
    <property type="match status" value="1"/>
</dbReference>
<evidence type="ECO:0000313" key="4">
    <source>
        <dbReference type="Proteomes" id="UP000236743"/>
    </source>
</evidence>
<protein>
    <submittedName>
        <fullName evidence="3">D-amino-acid dehydrogenase</fullName>
    </submittedName>
</protein>
<organism evidence="3 4">
    <name type="scientific">Bosea lathyri</name>
    <dbReference type="NCBI Taxonomy" id="1036778"/>
    <lineage>
        <taxon>Bacteria</taxon>
        <taxon>Pseudomonadati</taxon>
        <taxon>Pseudomonadota</taxon>
        <taxon>Alphaproteobacteria</taxon>
        <taxon>Hyphomicrobiales</taxon>
        <taxon>Boseaceae</taxon>
        <taxon>Bosea</taxon>
    </lineage>
</organism>
<dbReference type="SUPFAM" id="SSF54373">
    <property type="entry name" value="FAD-linked reductases, C-terminal domain"/>
    <property type="match status" value="1"/>
</dbReference>
<dbReference type="AlphaFoldDB" id="A0A1H5ZGK1"/>
<dbReference type="PANTHER" id="PTHR13847:SF289">
    <property type="entry name" value="GLYCINE OXIDASE"/>
    <property type="match status" value="1"/>
</dbReference>
<evidence type="ECO:0000259" key="2">
    <source>
        <dbReference type="Pfam" id="PF01266"/>
    </source>
</evidence>
<proteinExistence type="predicted"/>
<evidence type="ECO:0000256" key="1">
    <source>
        <dbReference type="ARBA" id="ARBA00023002"/>
    </source>
</evidence>
<dbReference type="GO" id="GO:0005737">
    <property type="term" value="C:cytoplasm"/>
    <property type="evidence" value="ECO:0007669"/>
    <property type="project" value="TreeGrafter"/>
</dbReference>